<name>A0A2C6BS05_FUSNP</name>
<evidence type="ECO:0000313" key="1">
    <source>
        <dbReference type="EMBL" id="PHI06602.1"/>
    </source>
</evidence>
<gene>
    <name evidence="1" type="ORF">CBG54_05925</name>
</gene>
<dbReference type="AlphaFoldDB" id="A0A2C6BS05"/>
<protein>
    <submittedName>
        <fullName evidence="1">Uncharacterized protein</fullName>
    </submittedName>
</protein>
<evidence type="ECO:0000313" key="2">
    <source>
        <dbReference type="Proteomes" id="UP000224182"/>
    </source>
</evidence>
<organism evidence="1 2">
    <name type="scientific">Fusobacterium nucleatum subsp. polymorphum</name>
    <name type="common">Fusobacterium polymorphum</name>
    <dbReference type="NCBI Taxonomy" id="76857"/>
    <lineage>
        <taxon>Bacteria</taxon>
        <taxon>Fusobacteriati</taxon>
        <taxon>Fusobacteriota</taxon>
        <taxon>Fusobacteriia</taxon>
        <taxon>Fusobacteriales</taxon>
        <taxon>Fusobacteriaceae</taxon>
        <taxon>Fusobacterium</taxon>
    </lineage>
</organism>
<dbReference type="Proteomes" id="UP000224182">
    <property type="component" value="Unassembled WGS sequence"/>
</dbReference>
<dbReference type="RefSeq" id="WP_098974332.1">
    <property type="nucleotide sequence ID" value="NZ_CP077115.1"/>
</dbReference>
<accession>A0A2C6BS05</accession>
<proteinExistence type="predicted"/>
<dbReference type="EMBL" id="NIRN01000001">
    <property type="protein sequence ID" value="PHI06602.1"/>
    <property type="molecule type" value="Genomic_DNA"/>
</dbReference>
<comment type="caution">
    <text evidence="1">The sequence shown here is derived from an EMBL/GenBank/DDBJ whole genome shotgun (WGS) entry which is preliminary data.</text>
</comment>
<sequence length="167" mass="20537">MKTIKECLKELNKLKFSLEYKISTPKWNLVIFDENLEIKEDLKNDYLADLFFIFFKEKINYDWRKEFDNLNPFIQLSYSNCLNKNEFNFYSIDIFYEKEEETFTEDNKIKNLKDLEYKLLNMEDIIENFRLNCDNWIYEKKYPYEARGLSISDFIDIKKINKELKNV</sequence>
<reference evidence="1 2" key="1">
    <citation type="submission" date="2017-06" db="EMBL/GenBank/DDBJ databases">
        <title>Draft genome sequence of Fusobacterium nucleatum subsp. polymorphum KCOM 1271 (=ChDC F305).</title>
        <authorList>
            <person name="Kook J.-K."/>
            <person name="Park S.-N."/>
            <person name="Lim Y.K."/>
            <person name="Roh H."/>
        </authorList>
    </citation>
    <scope>NUCLEOTIDE SEQUENCE [LARGE SCALE GENOMIC DNA]</scope>
    <source>
        <strain evidence="2">KCOM 1271 (ChDC F305)</strain>
    </source>
</reference>